<evidence type="ECO:0000313" key="2">
    <source>
        <dbReference type="EMBL" id="KAB1144960.1"/>
    </source>
</evidence>
<protein>
    <submittedName>
        <fullName evidence="2">Uncharacterized protein</fullName>
    </submittedName>
</protein>
<dbReference type="RefSeq" id="WP_150950433.1">
    <property type="nucleotide sequence ID" value="NZ_VZRB01000013.1"/>
</dbReference>
<name>A0A6H9V0X7_9ACTN</name>
<gene>
    <name evidence="2" type="ORF">F7R91_19990</name>
</gene>
<dbReference type="AlphaFoldDB" id="A0A6H9V0X7"/>
<sequence length="271" mass="30081">MPNDRHRQYIRKVRADVGMEPAWPPSADRRLGDVGVFRKGHFERKGTLKTLFGIDIENRPSKKNITVFHGDSKGSVQIHLNTGIGAGAALVTADGSMVLEFGRANSVLFHAAGCRTEEIRNIDLVEKRMKELHADKKWPRDHVVVTEVTHAERTTAIMCSRRNGRIALRAAADPAATGLDLLTATGGLQWTGGAAASLQVLSEGRLTPLYRARGMIRHWFREDEPGFLDDIDDEAEDGTEEWFVDYVSSEDFEADDYDEATDDEATDDDGD</sequence>
<evidence type="ECO:0000313" key="3">
    <source>
        <dbReference type="Proteomes" id="UP000442707"/>
    </source>
</evidence>
<accession>A0A6H9V0X7</accession>
<dbReference type="Proteomes" id="UP000442707">
    <property type="component" value="Unassembled WGS sequence"/>
</dbReference>
<keyword evidence="3" id="KW-1185">Reference proteome</keyword>
<proteinExistence type="predicted"/>
<evidence type="ECO:0000256" key="1">
    <source>
        <dbReference type="SAM" id="MobiDB-lite"/>
    </source>
</evidence>
<comment type="caution">
    <text evidence="2">The sequence shown here is derived from an EMBL/GenBank/DDBJ whole genome shotgun (WGS) entry which is preliminary data.</text>
</comment>
<feature type="region of interest" description="Disordered" evidence="1">
    <location>
        <begin position="249"/>
        <end position="271"/>
    </location>
</feature>
<reference evidence="2 3" key="1">
    <citation type="submission" date="2019-09" db="EMBL/GenBank/DDBJ databases">
        <title>Screening of Novel Bioactive Compounds from Soil-Associated.</title>
        <authorList>
            <person name="Zhao S."/>
        </authorList>
    </citation>
    <scope>NUCLEOTIDE SEQUENCE [LARGE SCALE GENOMIC DNA]</scope>
    <source>
        <strain evidence="2 3">HIT-DPA4</strain>
    </source>
</reference>
<organism evidence="2 3">
    <name type="scientific">Streptomyces luteolifulvus</name>
    <dbReference type="NCBI Taxonomy" id="2615112"/>
    <lineage>
        <taxon>Bacteria</taxon>
        <taxon>Bacillati</taxon>
        <taxon>Actinomycetota</taxon>
        <taxon>Actinomycetes</taxon>
        <taxon>Kitasatosporales</taxon>
        <taxon>Streptomycetaceae</taxon>
        <taxon>Streptomyces</taxon>
    </lineage>
</organism>
<dbReference type="EMBL" id="VZRB01000013">
    <property type="protein sequence ID" value="KAB1144960.1"/>
    <property type="molecule type" value="Genomic_DNA"/>
</dbReference>